<dbReference type="AlphaFoldDB" id="A0AAE3GEB0"/>
<comment type="cofactor">
    <cofactor evidence="1">
        <name>FAD</name>
        <dbReference type="ChEBI" id="CHEBI:57692"/>
    </cofactor>
</comment>
<accession>A0AAE3GEB0</accession>
<dbReference type="Gene3D" id="3.40.30.120">
    <property type="match status" value="1"/>
</dbReference>
<dbReference type="Pfam" id="PF21274">
    <property type="entry name" value="Rng_hyd_C"/>
    <property type="match status" value="1"/>
</dbReference>
<dbReference type="InterPro" id="IPR036188">
    <property type="entry name" value="FAD/NAD-bd_sf"/>
</dbReference>
<sequence length="496" mass="53178">MDTDVVISGAGPTGLLLAAELALAGVRVRVLERRQRRHQQSRALTLHPRSIEILDLRGIAERFLALGHTVPGWHFAGLPKHLDFSVLDTRHGYTLFLEQARTERLLEERARELGVEVCYGHEVVSLAQDDDGVTVTGTAPGGEFHLRAAYLVGCDGGRSTVRACAGIGFPGTDGTMSAMLGDFAVVDKEAIAAAGRTPVLITPLTGGLTRFVLADAERMRVPATEPVTFAEFRDALVRLAGTSFGIAEPKWLSRFGNATRLTEKYRDRRIFLAGDAAHIHFPAAGQGLNTGLQDAMNLGWKLAADINGWAPPGLLDTYHSERFPVGQLVTDNTQAQTLLLELTLVPEYSRPVSALRAMMDSLLDIPDVNTRLAGQVSALATCYPAPGEDPLVGTRMPDIALGSPGLRVSTLLHAGTFGYIDFSGAGAAQVAEGWTGRITVAAGGDRSWADDVSEVLVRPDGHIAWVRRENSPPDAATRQARLAAWAGTPAQPAVRR</sequence>
<protein>
    <submittedName>
        <fullName evidence="5">2-polyprenyl-6-methoxyphenol hydroxylase</fullName>
    </submittedName>
</protein>
<reference evidence="5" key="1">
    <citation type="submission" date="2022-06" db="EMBL/GenBank/DDBJ databases">
        <title>Genomic Encyclopedia of Archaeal and Bacterial Type Strains, Phase II (KMG-II): from individual species to whole genera.</title>
        <authorList>
            <person name="Goeker M."/>
        </authorList>
    </citation>
    <scope>NUCLEOTIDE SEQUENCE</scope>
    <source>
        <strain evidence="5">DSM 43935</strain>
    </source>
</reference>
<evidence type="ECO:0000313" key="6">
    <source>
        <dbReference type="Proteomes" id="UP001206128"/>
    </source>
</evidence>
<dbReference type="GO" id="GO:0071949">
    <property type="term" value="F:FAD binding"/>
    <property type="evidence" value="ECO:0007669"/>
    <property type="project" value="InterPro"/>
</dbReference>
<evidence type="ECO:0000256" key="2">
    <source>
        <dbReference type="ARBA" id="ARBA00022630"/>
    </source>
</evidence>
<organism evidence="5 6">
    <name type="scientific">Goodfellowiella coeruleoviolacea</name>
    <dbReference type="NCBI Taxonomy" id="334858"/>
    <lineage>
        <taxon>Bacteria</taxon>
        <taxon>Bacillati</taxon>
        <taxon>Actinomycetota</taxon>
        <taxon>Actinomycetes</taxon>
        <taxon>Pseudonocardiales</taxon>
        <taxon>Pseudonocardiaceae</taxon>
        <taxon>Goodfellowiella</taxon>
    </lineage>
</organism>
<dbReference type="Proteomes" id="UP001206128">
    <property type="component" value="Unassembled WGS sequence"/>
</dbReference>
<dbReference type="RefSeq" id="WP_253770858.1">
    <property type="nucleotide sequence ID" value="NZ_JAMTCK010000005.1"/>
</dbReference>
<comment type="caution">
    <text evidence="5">The sequence shown here is derived from an EMBL/GenBank/DDBJ whole genome shotgun (WGS) entry which is preliminary data.</text>
</comment>
<dbReference type="Gene3D" id="3.50.50.60">
    <property type="entry name" value="FAD/NAD(P)-binding domain"/>
    <property type="match status" value="1"/>
</dbReference>
<dbReference type="PRINTS" id="PR00420">
    <property type="entry name" value="RNGMNOXGNASE"/>
</dbReference>
<evidence type="ECO:0000259" key="4">
    <source>
        <dbReference type="Pfam" id="PF01494"/>
    </source>
</evidence>
<proteinExistence type="predicted"/>
<feature type="domain" description="FAD-binding" evidence="4">
    <location>
        <begin position="2"/>
        <end position="333"/>
    </location>
</feature>
<gene>
    <name evidence="5" type="ORF">LX83_002608</name>
</gene>
<dbReference type="GO" id="GO:0016709">
    <property type="term" value="F:oxidoreductase activity, acting on paired donors, with incorporation or reduction of molecular oxygen, NAD(P)H as one donor, and incorporation of one atom of oxygen"/>
    <property type="evidence" value="ECO:0007669"/>
    <property type="project" value="UniProtKB-ARBA"/>
</dbReference>
<dbReference type="SUPFAM" id="SSF51905">
    <property type="entry name" value="FAD/NAD(P)-binding domain"/>
    <property type="match status" value="1"/>
</dbReference>
<evidence type="ECO:0000313" key="5">
    <source>
        <dbReference type="EMBL" id="MCP2165750.1"/>
    </source>
</evidence>
<name>A0AAE3GEB0_9PSEU</name>
<dbReference type="PANTHER" id="PTHR43004:SF19">
    <property type="entry name" value="BINDING MONOOXYGENASE, PUTATIVE (JCVI)-RELATED"/>
    <property type="match status" value="1"/>
</dbReference>
<dbReference type="Pfam" id="PF01494">
    <property type="entry name" value="FAD_binding_3"/>
    <property type="match status" value="1"/>
</dbReference>
<keyword evidence="6" id="KW-1185">Reference proteome</keyword>
<evidence type="ECO:0000256" key="1">
    <source>
        <dbReference type="ARBA" id="ARBA00001974"/>
    </source>
</evidence>
<dbReference type="EMBL" id="JAMTCK010000005">
    <property type="protein sequence ID" value="MCP2165750.1"/>
    <property type="molecule type" value="Genomic_DNA"/>
</dbReference>
<dbReference type="PANTHER" id="PTHR43004">
    <property type="entry name" value="TRK SYSTEM POTASSIUM UPTAKE PROTEIN"/>
    <property type="match status" value="1"/>
</dbReference>
<evidence type="ECO:0000256" key="3">
    <source>
        <dbReference type="ARBA" id="ARBA00022827"/>
    </source>
</evidence>
<dbReference type="Gene3D" id="3.30.70.2450">
    <property type="match status" value="1"/>
</dbReference>
<keyword evidence="3" id="KW-0274">FAD</keyword>
<dbReference type="InterPro" id="IPR002938">
    <property type="entry name" value="FAD-bd"/>
</dbReference>
<dbReference type="InterPro" id="IPR050641">
    <property type="entry name" value="RIFMO-like"/>
</dbReference>
<keyword evidence="2" id="KW-0285">Flavoprotein</keyword>